<dbReference type="CDD" id="cd07363">
    <property type="entry name" value="45_DOPA_Dioxygenase"/>
    <property type="match status" value="1"/>
</dbReference>
<keyword evidence="4" id="KW-0862">Zinc</keyword>
<protein>
    <submittedName>
        <fullName evidence="7">4,5-DOPA dioxygenase extradiol</fullName>
        <ecNumber evidence="7">1.13.11.29</ecNumber>
    </submittedName>
</protein>
<gene>
    <name evidence="7" type="primary">ygiD</name>
    <name evidence="7" type="ORF">MKW35_08580</name>
</gene>
<keyword evidence="7" id="KW-0223">Dioxygenase</keyword>
<dbReference type="NCBIfam" id="NF007914">
    <property type="entry name" value="PRK10628.1"/>
    <property type="match status" value="1"/>
</dbReference>
<comment type="similarity">
    <text evidence="2">Belongs to the DODA-type extradiol aromatic ring-opening dioxygenase family.</text>
</comment>
<proteinExistence type="inferred from homology"/>
<dbReference type="Pfam" id="PF02900">
    <property type="entry name" value="LigB"/>
    <property type="match status" value="1"/>
</dbReference>
<accession>A0ABS9RIB3</accession>
<comment type="cofactor">
    <cofactor evidence="1">
        <name>Zn(2+)</name>
        <dbReference type="ChEBI" id="CHEBI:29105"/>
    </cofactor>
</comment>
<evidence type="ECO:0000256" key="4">
    <source>
        <dbReference type="ARBA" id="ARBA00022833"/>
    </source>
</evidence>
<dbReference type="RefSeq" id="WP_240573000.1">
    <property type="nucleotide sequence ID" value="NZ_CP136709.1"/>
</dbReference>
<feature type="domain" description="Extradiol ring-cleavage dioxygenase class III enzyme subunit B" evidence="6">
    <location>
        <begin position="55"/>
        <end position="270"/>
    </location>
</feature>
<keyword evidence="3" id="KW-0479">Metal-binding</keyword>
<evidence type="ECO:0000256" key="5">
    <source>
        <dbReference type="ARBA" id="ARBA00023002"/>
    </source>
</evidence>
<dbReference type="PANTHER" id="PTHR30096:SF0">
    <property type="entry name" value="4,5-DOPA DIOXYGENASE EXTRADIOL-LIKE PROTEIN"/>
    <property type="match status" value="1"/>
</dbReference>
<dbReference type="EMBL" id="JAKVQD010000002">
    <property type="protein sequence ID" value="MCH4552674.1"/>
    <property type="molecule type" value="Genomic_DNA"/>
</dbReference>
<dbReference type="EC" id="1.13.11.29" evidence="7"/>
<dbReference type="PANTHER" id="PTHR30096">
    <property type="entry name" value="4,5-DOPA DIOXYGENASE EXTRADIOL-LIKE PROTEIN"/>
    <property type="match status" value="1"/>
</dbReference>
<sequence length="295" mass="33318">MDRKKFLKSLALLPLIGSSMTLKDLDKMTSTMNNTGKMPVLFLGHGSPMNAIEENEFVRNFRKLGQELTRPNAILCISAHWETRGTYVTAMQNPPTIHDFGGFPQALFDVEYPAPGSPELAQETKNIITKTEVGLDEKWGLDHGAWSVIKHLYPNADIPVIQMSIDYTQSPKYHYELAKQINKLRHKGVLIVGSGNMVHNLRMVAWNKLNEEYAYDWATEANEKMKSFILNNNHNSLINFRSQGKAFDLAIPTPEHYLPLLYALALKEEDEKVTLFNDKPVAGSLTMTSLKIDAL</sequence>
<keyword evidence="5 7" id="KW-0560">Oxidoreductase</keyword>
<keyword evidence="8" id="KW-1185">Reference proteome</keyword>
<dbReference type="SUPFAM" id="SSF53213">
    <property type="entry name" value="LigB-like"/>
    <property type="match status" value="1"/>
</dbReference>
<reference evidence="7" key="1">
    <citation type="submission" date="2022-02" db="EMBL/GenBank/DDBJ databases">
        <title>Aestuariibaculum sp., a marine bacterium isolated from sediment in Guangxi.</title>
        <authorList>
            <person name="Ying J."/>
        </authorList>
    </citation>
    <scope>NUCLEOTIDE SEQUENCE</scope>
    <source>
        <strain evidence="7">L182</strain>
    </source>
</reference>
<dbReference type="InterPro" id="IPR004183">
    <property type="entry name" value="Xdiol_dOase_suB"/>
</dbReference>
<name>A0ABS9RIB3_9FLAO</name>
<dbReference type="PIRSF" id="PIRSF006157">
    <property type="entry name" value="Doxgns_DODA"/>
    <property type="match status" value="1"/>
</dbReference>
<evidence type="ECO:0000256" key="2">
    <source>
        <dbReference type="ARBA" id="ARBA00007581"/>
    </source>
</evidence>
<evidence type="ECO:0000256" key="1">
    <source>
        <dbReference type="ARBA" id="ARBA00001947"/>
    </source>
</evidence>
<evidence type="ECO:0000256" key="3">
    <source>
        <dbReference type="ARBA" id="ARBA00022723"/>
    </source>
</evidence>
<dbReference type="InterPro" id="IPR014436">
    <property type="entry name" value="Extradiol_dOase_DODA"/>
</dbReference>
<dbReference type="Proteomes" id="UP001156141">
    <property type="component" value="Unassembled WGS sequence"/>
</dbReference>
<dbReference type="Gene3D" id="3.40.830.10">
    <property type="entry name" value="LigB-like"/>
    <property type="match status" value="1"/>
</dbReference>
<evidence type="ECO:0000259" key="6">
    <source>
        <dbReference type="Pfam" id="PF02900"/>
    </source>
</evidence>
<dbReference type="GO" id="GO:0050297">
    <property type="term" value="F:stizolobate synthase activity"/>
    <property type="evidence" value="ECO:0007669"/>
    <property type="project" value="UniProtKB-EC"/>
</dbReference>
<organism evidence="7 8">
    <name type="scientific">Aestuariibaculum lutulentum</name>
    <dbReference type="NCBI Taxonomy" id="2920935"/>
    <lineage>
        <taxon>Bacteria</taxon>
        <taxon>Pseudomonadati</taxon>
        <taxon>Bacteroidota</taxon>
        <taxon>Flavobacteriia</taxon>
        <taxon>Flavobacteriales</taxon>
        <taxon>Flavobacteriaceae</taxon>
    </lineage>
</organism>
<evidence type="ECO:0000313" key="8">
    <source>
        <dbReference type="Proteomes" id="UP001156141"/>
    </source>
</evidence>
<evidence type="ECO:0000313" key="7">
    <source>
        <dbReference type="EMBL" id="MCH4552674.1"/>
    </source>
</evidence>
<comment type="caution">
    <text evidence="7">The sequence shown here is derived from an EMBL/GenBank/DDBJ whole genome shotgun (WGS) entry which is preliminary data.</text>
</comment>